<comment type="caution">
    <text evidence="1">The sequence shown here is derived from an EMBL/GenBank/DDBJ whole genome shotgun (WGS) entry which is preliminary data.</text>
</comment>
<dbReference type="AlphaFoldDB" id="A0A420FP70"/>
<dbReference type="RefSeq" id="WP_120334558.1">
    <property type="nucleotide sequence ID" value="NZ_DAINKZ010000003.1"/>
</dbReference>
<evidence type="ECO:0000313" key="1">
    <source>
        <dbReference type="EMBL" id="RKF34760.1"/>
    </source>
</evidence>
<keyword evidence="2" id="KW-1185">Reference proteome</keyword>
<evidence type="ECO:0000313" key="2">
    <source>
        <dbReference type="Proteomes" id="UP000286402"/>
    </source>
</evidence>
<dbReference type="InterPro" id="IPR049249">
    <property type="entry name" value="DUF6882"/>
</dbReference>
<dbReference type="Pfam" id="PF21813">
    <property type="entry name" value="DUF6882"/>
    <property type="match status" value="1"/>
</dbReference>
<name>A0A420FP70_9SPHI</name>
<protein>
    <submittedName>
        <fullName evidence="1">Uncharacterized protein</fullName>
    </submittedName>
</protein>
<dbReference type="Proteomes" id="UP000286402">
    <property type="component" value="Unassembled WGS sequence"/>
</dbReference>
<organism evidence="1 2">
    <name type="scientific">Sphingobacterium siyangense</name>
    <dbReference type="NCBI Taxonomy" id="459529"/>
    <lineage>
        <taxon>Bacteria</taxon>
        <taxon>Pseudomonadati</taxon>
        <taxon>Bacteroidota</taxon>
        <taxon>Sphingobacteriia</taxon>
        <taxon>Sphingobacteriales</taxon>
        <taxon>Sphingobacteriaceae</taxon>
        <taxon>Sphingobacterium</taxon>
    </lineage>
</organism>
<reference evidence="1 2" key="1">
    <citation type="submission" date="2016-07" db="EMBL/GenBank/DDBJ databases">
        <title>Genome analysis of Sphingobacterium siyangense T12B17.</title>
        <authorList>
            <person name="Xu D."/>
            <person name="Su Y."/>
            <person name="Zheng S."/>
        </authorList>
    </citation>
    <scope>NUCLEOTIDE SEQUENCE [LARGE SCALE GENOMIC DNA]</scope>
    <source>
        <strain evidence="1 2">T12B17</strain>
    </source>
</reference>
<gene>
    <name evidence="1" type="ORF">BCY89_07275</name>
</gene>
<dbReference type="EMBL" id="MCAQ01000023">
    <property type="protein sequence ID" value="RKF34760.1"/>
    <property type="molecule type" value="Genomic_DNA"/>
</dbReference>
<sequence>MKKTDYEQFAGKKCQELIQIQERFRAQFELGNYQQWYYDAELALLRLYNNDEDQIYLKYIPIGTFSFTSETWMWSWFNEHSVEPNKGNILAVKEFGIKNNYTKLTEGTFPADEFDCWEFAAISLDMLDGMGLYRVSTGNLQSYFLITAVLDENSREVVHFNQAKVTCKIHGLSRPAFICQHLDLKNPKGFEESFDTYKGMELDEEDDFAAWCDECERVRMKYNGWNEDSEEFAKIKLVCEDCYFELKDFNKAE</sequence>
<accession>A0A420FP70</accession>
<proteinExistence type="predicted"/>